<dbReference type="Gene3D" id="2.120.10.30">
    <property type="entry name" value="TolB, C-terminal domain"/>
    <property type="match status" value="1"/>
</dbReference>
<dbReference type="InterPro" id="IPR011042">
    <property type="entry name" value="6-blade_b-propeller_TolB-like"/>
</dbReference>
<evidence type="ECO:0000313" key="2">
    <source>
        <dbReference type="Proteomes" id="UP000428260"/>
    </source>
</evidence>
<sequence length="422" mass="48081">MRAQNATSVLKFFSFVFVIIFSGCQSNSIKNNTEQSEGKLSEKVPAQSIEIDPRKFENKELSLADFAGDIKYIPLSNKLQIGSVQVLRLTANAVYIIYNSSGGGEGNGHPQLFRFDKNGKNPVEIGSVGRGPREYLSGNYFAVDEPGNRIYISGKINTVLVFDTLGNYVRQFKFQNTDQRFAQLEYLDKNKLFVPAQKRGAGGPYLWSIIDTFGNTVSSKPNTTPPFETRLGPRSGTFIFQDKISYWVDYNDTIFQIAPDFSYRASYIITPGEHKVIHQDLPFSPDLPEKLLEFYSPHVFWETNKYLISRYNFKGKFAYVFIDKNTHNTSVSSFEWERGKRGGIPNNFDGGMDFSPETCFTDNGKEYLAGYIQPYELKIYVASDEFKMTTPKFPEKKKELERLANTLDENDNPILMLVKLKK</sequence>
<dbReference type="EMBL" id="CP046401">
    <property type="protein sequence ID" value="QGY46984.1"/>
    <property type="molecule type" value="Genomic_DNA"/>
</dbReference>
<accession>A0A6I6KA17</accession>
<dbReference type="PROSITE" id="PS51257">
    <property type="entry name" value="PROKAR_LIPOPROTEIN"/>
    <property type="match status" value="1"/>
</dbReference>
<dbReference type="RefSeq" id="WP_158870405.1">
    <property type="nucleotide sequence ID" value="NZ_CP046401.1"/>
</dbReference>
<organism evidence="1 2">
    <name type="scientific">Maribellus comscasis</name>
    <dbReference type="NCBI Taxonomy" id="2681766"/>
    <lineage>
        <taxon>Bacteria</taxon>
        <taxon>Pseudomonadati</taxon>
        <taxon>Bacteroidota</taxon>
        <taxon>Bacteroidia</taxon>
        <taxon>Marinilabiliales</taxon>
        <taxon>Prolixibacteraceae</taxon>
        <taxon>Maribellus</taxon>
    </lineage>
</organism>
<dbReference type="KEGG" id="mcos:GM418_25975"/>
<keyword evidence="2" id="KW-1185">Reference proteome</keyword>
<reference evidence="1 2" key="1">
    <citation type="submission" date="2019-11" db="EMBL/GenBank/DDBJ databases">
        <authorList>
            <person name="Zheng R.K."/>
            <person name="Sun C.M."/>
        </authorList>
    </citation>
    <scope>NUCLEOTIDE SEQUENCE [LARGE SCALE GENOMIC DNA]</scope>
    <source>
        <strain evidence="1 2">WC007</strain>
    </source>
</reference>
<proteinExistence type="predicted"/>
<gene>
    <name evidence="1" type="ORF">GM418_25975</name>
</gene>
<dbReference type="Pfam" id="PF17170">
    <property type="entry name" value="DUF5128"/>
    <property type="match status" value="1"/>
</dbReference>
<dbReference type="Proteomes" id="UP000428260">
    <property type="component" value="Chromosome"/>
</dbReference>
<dbReference type="AlphaFoldDB" id="A0A6I6KA17"/>
<name>A0A6I6KA17_9BACT</name>
<protein>
    <submittedName>
        <fullName evidence="1">6-bladed beta-propeller</fullName>
    </submittedName>
</protein>
<evidence type="ECO:0000313" key="1">
    <source>
        <dbReference type="EMBL" id="QGY46984.1"/>
    </source>
</evidence>
<dbReference type="SUPFAM" id="SSF69304">
    <property type="entry name" value="Tricorn protease N-terminal domain"/>
    <property type="match status" value="1"/>
</dbReference>